<gene>
    <name evidence="1" type="ORF">RRG08_046052</name>
</gene>
<evidence type="ECO:0000313" key="1">
    <source>
        <dbReference type="EMBL" id="KAK3783293.1"/>
    </source>
</evidence>
<comment type="caution">
    <text evidence="1">The sequence shown here is derived from an EMBL/GenBank/DDBJ whole genome shotgun (WGS) entry which is preliminary data.</text>
</comment>
<keyword evidence="2" id="KW-1185">Reference proteome</keyword>
<dbReference type="Proteomes" id="UP001283361">
    <property type="component" value="Unassembled WGS sequence"/>
</dbReference>
<dbReference type="AlphaFoldDB" id="A0AAE1A8J0"/>
<evidence type="ECO:0000313" key="2">
    <source>
        <dbReference type="Proteomes" id="UP001283361"/>
    </source>
</evidence>
<accession>A0AAE1A8J0</accession>
<organism evidence="1 2">
    <name type="scientific">Elysia crispata</name>
    <name type="common">lettuce slug</name>
    <dbReference type="NCBI Taxonomy" id="231223"/>
    <lineage>
        <taxon>Eukaryota</taxon>
        <taxon>Metazoa</taxon>
        <taxon>Spiralia</taxon>
        <taxon>Lophotrochozoa</taxon>
        <taxon>Mollusca</taxon>
        <taxon>Gastropoda</taxon>
        <taxon>Heterobranchia</taxon>
        <taxon>Euthyneura</taxon>
        <taxon>Panpulmonata</taxon>
        <taxon>Sacoglossa</taxon>
        <taxon>Placobranchoidea</taxon>
        <taxon>Plakobranchidae</taxon>
        <taxon>Elysia</taxon>
    </lineage>
</organism>
<proteinExistence type="predicted"/>
<protein>
    <submittedName>
        <fullName evidence="1">Uncharacterized protein</fullName>
    </submittedName>
</protein>
<reference evidence="1" key="1">
    <citation type="journal article" date="2023" name="G3 (Bethesda)">
        <title>A reference genome for the long-term kleptoplast-retaining sea slug Elysia crispata morphotype clarki.</title>
        <authorList>
            <person name="Eastman K.E."/>
            <person name="Pendleton A.L."/>
            <person name="Shaikh M.A."/>
            <person name="Suttiyut T."/>
            <person name="Ogas R."/>
            <person name="Tomko P."/>
            <person name="Gavelis G."/>
            <person name="Widhalm J.R."/>
            <person name="Wisecaver J.H."/>
        </authorList>
    </citation>
    <scope>NUCLEOTIDE SEQUENCE</scope>
    <source>
        <strain evidence="1">ECLA1</strain>
    </source>
</reference>
<sequence length="87" mass="9681">MVSGICGSPTPSHPDPILLTGMPRALSLLRRDDFLWNESFSVVDDCLRRALWDTFLTISHTGWVRVPGCDCSSCSCCVRLRVARITL</sequence>
<dbReference type="EMBL" id="JAWDGP010002430">
    <property type="protein sequence ID" value="KAK3783293.1"/>
    <property type="molecule type" value="Genomic_DNA"/>
</dbReference>
<name>A0AAE1A8J0_9GAST</name>